<protein>
    <submittedName>
        <fullName evidence="2">Uncharacterized protein</fullName>
    </submittedName>
</protein>
<feature type="compositionally biased region" description="Basic and acidic residues" evidence="1">
    <location>
        <begin position="117"/>
        <end position="132"/>
    </location>
</feature>
<evidence type="ECO:0000313" key="2">
    <source>
        <dbReference type="EMBL" id="RDX42147.1"/>
    </source>
</evidence>
<feature type="compositionally biased region" description="Basic and acidic residues" evidence="1">
    <location>
        <begin position="271"/>
        <end position="287"/>
    </location>
</feature>
<evidence type="ECO:0000313" key="3">
    <source>
        <dbReference type="Proteomes" id="UP000256964"/>
    </source>
</evidence>
<gene>
    <name evidence="2" type="ORF">OH76DRAFT_1488929</name>
</gene>
<feature type="compositionally biased region" description="Basic and acidic residues" evidence="1">
    <location>
        <begin position="302"/>
        <end position="349"/>
    </location>
</feature>
<evidence type="ECO:0000256" key="1">
    <source>
        <dbReference type="SAM" id="MobiDB-lite"/>
    </source>
</evidence>
<proteinExistence type="predicted"/>
<reference evidence="2 3" key="1">
    <citation type="journal article" date="2018" name="Biotechnol. Biofuels">
        <title>Integrative visual omics of the white-rot fungus Polyporus brumalis exposes the biotechnological potential of its oxidative enzymes for delignifying raw plant biomass.</title>
        <authorList>
            <person name="Miyauchi S."/>
            <person name="Rancon A."/>
            <person name="Drula E."/>
            <person name="Hage H."/>
            <person name="Chaduli D."/>
            <person name="Favel A."/>
            <person name="Grisel S."/>
            <person name="Henrissat B."/>
            <person name="Herpoel-Gimbert I."/>
            <person name="Ruiz-Duenas F.J."/>
            <person name="Chevret D."/>
            <person name="Hainaut M."/>
            <person name="Lin J."/>
            <person name="Wang M."/>
            <person name="Pangilinan J."/>
            <person name="Lipzen A."/>
            <person name="Lesage-Meessen L."/>
            <person name="Navarro D."/>
            <person name="Riley R."/>
            <person name="Grigoriev I.V."/>
            <person name="Zhou S."/>
            <person name="Raouche S."/>
            <person name="Rosso M.N."/>
        </authorList>
    </citation>
    <scope>NUCLEOTIDE SEQUENCE [LARGE SCALE GENOMIC DNA]</scope>
    <source>
        <strain evidence="2 3">BRFM 1820</strain>
    </source>
</reference>
<feature type="compositionally biased region" description="Basic and acidic residues" evidence="1">
    <location>
        <begin position="64"/>
        <end position="78"/>
    </location>
</feature>
<name>A0A371CPL6_9APHY</name>
<dbReference type="Proteomes" id="UP000256964">
    <property type="component" value="Unassembled WGS sequence"/>
</dbReference>
<organism evidence="2 3">
    <name type="scientific">Lentinus brumalis</name>
    <dbReference type="NCBI Taxonomy" id="2498619"/>
    <lineage>
        <taxon>Eukaryota</taxon>
        <taxon>Fungi</taxon>
        <taxon>Dikarya</taxon>
        <taxon>Basidiomycota</taxon>
        <taxon>Agaricomycotina</taxon>
        <taxon>Agaricomycetes</taxon>
        <taxon>Polyporales</taxon>
        <taxon>Polyporaceae</taxon>
        <taxon>Lentinus</taxon>
    </lineage>
</organism>
<dbReference type="AlphaFoldDB" id="A0A371CPL6"/>
<accession>A0A371CPL6</accession>
<feature type="region of interest" description="Disordered" evidence="1">
    <location>
        <begin position="1"/>
        <end position="358"/>
    </location>
</feature>
<dbReference type="EMBL" id="KZ857492">
    <property type="protein sequence ID" value="RDX42147.1"/>
    <property type="molecule type" value="Genomic_DNA"/>
</dbReference>
<sequence length="411" mass="45796">MTSAQSGDTAGENAQGVQNVNDILDGGEHDGGAAITHGNSQRAASYDSTALWAAIDSPTSAVDEEQHYKSKASAHEDGEVNEEEDQGPPPNQEINRTNNGEESRYQDDEDEHPVFAGEHRRPLSHHNEEPTARKRSWNGSTTSEEDKRPVRRPRTASTAGSPAFALPSIRELVQNPWRGPGSARDRSYNIPPPVDFSTPRQSRAMRNADPFCYDEQADVSGHPPTQRGSSLDTRSGAPTEDGYGRHSDRSPSVEPREELDVASMEVDPEEETRRDSLGRYPLLERPKTTPRLPTGRSRGHHSLRDILTEQETGWRNERDASLDDARNVNRAHSEAGEDHDNERFGGQERTHRRMRGQESGRMQLLSPFSAIPNTKAYEYHNTRTDTENVTTETLDWQDASNAVYSKLSRGI</sequence>
<feature type="compositionally biased region" description="Polar residues" evidence="1">
    <location>
        <begin position="37"/>
        <end position="48"/>
    </location>
</feature>
<keyword evidence="3" id="KW-1185">Reference proteome</keyword>
<feature type="compositionally biased region" description="Basic and acidic residues" evidence="1">
    <location>
        <begin position="242"/>
        <end position="259"/>
    </location>
</feature>